<dbReference type="GO" id="GO:0035597">
    <property type="term" value="F:tRNA-2-methylthio-N(6)-dimethylallyladenosine(37) synthase activity"/>
    <property type="evidence" value="ECO:0007669"/>
    <property type="project" value="UniProtKB-EC"/>
</dbReference>
<keyword evidence="5 11" id="KW-0949">S-adenosyl-L-methionine</keyword>
<dbReference type="Gene3D" id="3.80.30.20">
    <property type="entry name" value="tm_1862 like domain"/>
    <property type="match status" value="1"/>
</dbReference>
<dbReference type="EC" id="2.8.4.3" evidence="10 11"/>
<comment type="subunit">
    <text evidence="11">Monomer.</text>
</comment>
<dbReference type="SFLD" id="SFLDS00029">
    <property type="entry name" value="Radical_SAM"/>
    <property type="match status" value="1"/>
</dbReference>
<dbReference type="InterPro" id="IPR013848">
    <property type="entry name" value="Methylthiotransferase_N"/>
</dbReference>
<dbReference type="RefSeq" id="WP_322466020.1">
    <property type="nucleotide sequence ID" value="NZ_JAXOJX010000022.1"/>
</dbReference>
<comment type="catalytic activity">
    <reaction evidence="11">
        <text>N(6)-dimethylallyladenosine(37) in tRNA + (sulfur carrier)-SH + AH2 + 2 S-adenosyl-L-methionine = 2-methylsulfanyl-N(6)-dimethylallyladenosine(37) in tRNA + (sulfur carrier)-H + 5'-deoxyadenosine + L-methionine + A + S-adenosyl-L-homocysteine + 2 H(+)</text>
        <dbReference type="Rhea" id="RHEA:37067"/>
        <dbReference type="Rhea" id="RHEA-COMP:10375"/>
        <dbReference type="Rhea" id="RHEA-COMP:10376"/>
        <dbReference type="Rhea" id="RHEA-COMP:14737"/>
        <dbReference type="Rhea" id="RHEA-COMP:14739"/>
        <dbReference type="ChEBI" id="CHEBI:13193"/>
        <dbReference type="ChEBI" id="CHEBI:15378"/>
        <dbReference type="ChEBI" id="CHEBI:17319"/>
        <dbReference type="ChEBI" id="CHEBI:17499"/>
        <dbReference type="ChEBI" id="CHEBI:29917"/>
        <dbReference type="ChEBI" id="CHEBI:57844"/>
        <dbReference type="ChEBI" id="CHEBI:57856"/>
        <dbReference type="ChEBI" id="CHEBI:59789"/>
        <dbReference type="ChEBI" id="CHEBI:64428"/>
        <dbReference type="ChEBI" id="CHEBI:74415"/>
        <dbReference type="ChEBI" id="CHEBI:74417"/>
        <dbReference type="EC" id="2.8.4.3"/>
    </reaction>
</comment>
<evidence type="ECO:0000256" key="2">
    <source>
        <dbReference type="ARBA" id="ARBA00022485"/>
    </source>
</evidence>
<feature type="binding site" evidence="11">
    <location>
        <position position="163"/>
    </location>
    <ligand>
        <name>[4Fe-4S] cluster</name>
        <dbReference type="ChEBI" id="CHEBI:49883"/>
        <label>2</label>
        <note>4Fe-4S-S-AdoMet</note>
    </ligand>
</feature>
<feature type="binding site" evidence="11">
    <location>
        <position position="13"/>
    </location>
    <ligand>
        <name>[4Fe-4S] cluster</name>
        <dbReference type="ChEBI" id="CHEBI:49883"/>
        <label>1</label>
    </ligand>
</feature>
<keyword evidence="7 11" id="KW-0479">Metal-binding</keyword>
<dbReference type="CDD" id="cd01335">
    <property type="entry name" value="Radical_SAM"/>
    <property type="match status" value="1"/>
</dbReference>
<evidence type="ECO:0000256" key="1">
    <source>
        <dbReference type="ARBA" id="ARBA00003234"/>
    </source>
</evidence>
<comment type="function">
    <text evidence="1 11">Catalyzes the methylthiolation of N6-(dimethylallyl)adenosine (i(6)A), leading to the formation of 2-methylthio-N6-(dimethylallyl)adenosine (ms(2)i(6)A) at position 37 in tRNAs that read codons beginning with uridine.</text>
</comment>
<dbReference type="SFLD" id="SFLDG01082">
    <property type="entry name" value="B12-binding_domain_containing"/>
    <property type="match status" value="1"/>
</dbReference>
<evidence type="ECO:0000256" key="4">
    <source>
        <dbReference type="ARBA" id="ARBA00022679"/>
    </source>
</evidence>
<evidence type="ECO:0000259" key="14">
    <source>
        <dbReference type="PROSITE" id="PS51918"/>
    </source>
</evidence>
<feature type="domain" description="TRAM" evidence="12">
    <location>
        <begin position="378"/>
        <end position="441"/>
    </location>
</feature>
<dbReference type="Pfam" id="PF01938">
    <property type="entry name" value="TRAM"/>
    <property type="match status" value="1"/>
</dbReference>
<dbReference type="SMART" id="SM00729">
    <property type="entry name" value="Elp3"/>
    <property type="match status" value="1"/>
</dbReference>
<protein>
    <recommendedName>
        <fullName evidence="10 11">tRNA-2-methylthio-N(6)-dimethylallyladenosine synthase</fullName>
        <ecNumber evidence="10 11">2.8.4.3</ecNumber>
    </recommendedName>
    <alternativeName>
        <fullName evidence="11">(Dimethylallyl)adenosine tRNA methylthiotransferase MiaB</fullName>
    </alternativeName>
    <alternativeName>
        <fullName evidence="11">tRNA-i(6)A37 methylthiotransferase</fullName>
    </alternativeName>
</protein>
<dbReference type="Gene3D" id="3.40.50.12160">
    <property type="entry name" value="Methylthiotransferase, N-terminal domain"/>
    <property type="match status" value="1"/>
</dbReference>
<dbReference type="PROSITE" id="PS51918">
    <property type="entry name" value="RADICAL_SAM"/>
    <property type="match status" value="1"/>
</dbReference>
<keyword evidence="8 11" id="KW-0408">Iron</keyword>
<dbReference type="SUPFAM" id="SSF102114">
    <property type="entry name" value="Radical SAM enzymes"/>
    <property type="match status" value="1"/>
</dbReference>
<dbReference type="PANTHER" id="PTHR43020:SF2">
    <property type="entry name" value="MITOCHONDRIAL TRNA METHYLTHIOTRANSFERASE CDK5RAP1"/>
    <property type="match status" value="1"/>
</dbReference>
<evidence type="ECO:0000256" key="8">
    <source>
        <dbReference type="ARBA" id="ARBA00023004"/>
    </source>
</evidence>
<dbReference type="PROSITE" id="PS50926">
    <property type="entry name" value="TRAM"/>
    <property type="match status" value="1"/>
</dbReference>
<reference evidence="15 16" key="1">
    <citation type="submission" date="2023-11" db="EMBL/GenBank/DDBJ databases">
        <title>Draft genome of Azohydromonas lata strain H1 (DSM1123), a polyhydroxyalkanoate producer.</title>
        <authorList>
            <person name="Traversa D."/>
            <person name="D'Addabbo P."/>
            <person name="Pazzani C."/>
            <person name="Manzari C."/>
            <person name="Chiara M."/>
            <person name="Scrascia M."/>
        </authorList>
    </citation>
    <scope>NUCLEOTIDE SEQUENCE [LARGE SCALE GENOMIC DNA]</scope>
    <source>
        <strain evidence="15 16">H1</strain>
    </source>
</reference>
<dbReference type="SFLD" id="SFLDG01061">
    <property type="entry name" value="methylthiotransferase"/>
    <property type="match status" value="1"/>
</dbReference>
<dbReference type="InterPro" id="IPR005839">
    <property type="entry name" value="Methylthiotransferase"/>
</dbReference>
<evidence type="ECO:0000256" key="6">
    <source>
        <dbReference type="ARBA" id="ARBA00022694"/>
    </source>
</evidence>
<keyword evidence="4 11" id="KW-0808">Transferase</keyword>
<dbReference type="InterPro" id="IPR023404">
    <property type="entry name" value="rSAM_horseshoe"/>
</dbReference>
<evidence type="ECO:0000313" key="15">
    <source>
        <dbReference type="EMBL" id="MDZ5457818.1"/>
    </source>
</evidence>
<dbReference type="InterPro" id="IPR007197">
    <property type="entry name" value="rSAM"/>
</dbReference>
<keyword evidence="6 11" id="KW-0819">tRNA processing</keyword>
<comment type="subcellular location">
    <subcellularLocation>
        <location evidence="11">Cytoplasm</location>
    </subcellularLocation>
</comment>
<dbReference type="Proteomes" id="UP001293718">
    <property type="component" value="Unassembled WGS sequence"/>
</dbReference>
<accession>A0ABU5IIL2</accession>
<dbReference type="NCBIfam" id="TIGR01574">
    <property type="entry name" value="miaB-methiolase"/>
    <property type="match status" value="1"/>
</dbReference>
<keyword evidence="2 11" id="KW-0004">4Fe-4S</keyword>
<evidence type="ECO:0000313" key="16">
    <source>
        <dbReference type="Proteomes" id="UP001293718"/>
    </source>
</evidence>
<dbReference type="InterPro" id="IPR038135">
    <property type="entry name" value="Methylthiotransferase_N_sf"/>
</dbReference>
<dbReference type="PROSITE" id="PS01278">
    <property type="entry name" value="MTTASE_RADICAL"/>
    <property type="match status" value="1"/>
</dbReference>
<feature type="domain" description="MTTase N-terminal" evidence="13">
    <location>
        <begin position="4"/>
        <end position="119"/>
    </location>
</feature>
<feature type="binding site" evidence="11">
    <location>
        <position position="50"/>
    </location>
    <ligand>
        <name>[4Fe-4S] cluster</name>
        <dbReference type="ChEBI" id="CHEBI:49883"/>
        <label>1</label>
    </ligand>
</feature>
<evidence type="ECO:0000256" key="10">
    <source>
        <dbReference type="ARBA" id="ARBA00033765"/>
    </source>
</evidence>
<dbReference type="InterPro" id="IPR006463">
    <property type="entry name" value="MiaB_methiolase"/>
</dbReference>
<keyword evidence="9 11" id="KW-0411">Iron-sulfur</keyword>
<evidence type="ECO:0000256" key="5">
    <source>
        <dbReference type="ARBA" id="ARBA00022691"/>
    </source>
</evidence>
<organism evidence="15 16">
    <name type="scientific">Azohydromonas lata</name>
    <dbReference type="NCBI Taxonomy" id="45677"/>
    <lineage>
        <taxon>Bacteria</taxon>
        <taxon>Pseudomonadati</taxon>
        <taxon>Pseudomonadota</taxon>
        <taxon>Betaproteobacteria</taxon>
        <taxon>Burkholderiales</taxon>
        <taxon>Sphaerotilaceae</taxon>
        <taxon>Azohydromonas</taxon>
    </lineage>
</organism>
<keyword evidence="16" id="KW-1185">Reference proteome</keyword>
<evidence type="ECO:0000256" key="9">
    <source>
        <dbReference type="ARBA" id="ARBA00023014"/>
    </source>
</evidence>
<keyword evidence="3 11" id="KW-0963">Cytoplasm</keyword>
<evidence type="ECO:0000259" key="13">
    <source>
        <dbReference type="PROSITE" id="PS51449"/>
    </source>
</evidence>
<dbReference type="SFLD" id="SFLDF00273">
    <property type="entry name" value="(dimethylallyl)adenosine_tRNA"/>
    <property type="match status" value="1"/>
</dbReference>
<dbReference type="InterPro" id="IPR006638">
    <property type="entry name" value="Elp3/MiaA/NifB-like_rSAM"/>
</dbReference>
<feature type="binding site" evidence="11">
    <location>
        <position position="160"/>
    </location>
    <ligand>
        <name>[4Fe-4S] cluster</name>
        <dbReference type="ChEBI" id="CHEBI:49883"/>
        <label>2</label>
        <note>4Fe-4S-S-AdoMet</note>
    </ligand>
</feature>
<dbReference type="InterPro" id="IPR020612">
    <property type="entry name" value="Methylthiotransferase_CS"/>
</dbReference>
<sequence>MSAKKVFIRTFGCQMNEYDSDKMADVLQAVEGYEPTDDVEQADLILFNTCSVREKAQEKVFSDLGRVKHLKQKGVLIGVGGCVASQEGAAIIERAPYVDMVFGPQTLHRLPQMIQARQQQKRPQVDISFPEIEKFDHLPPARVEGASAFVSIMEGCSKYCSYCVVPYTRGEEVSRPFEDVLTEVAGLADQGVKEVTLLGQNVNAYRGKMGDGDEIADFALLIEYVAEIPGIERIRYTTSHPNEFTQRLIDVYAKVPQLVSHLHLPVQHGSDRVLMAMKRGYTALEYKSTIRKLRAVRPDISLSSDFIVGFPGETQDDFERTLKLIEDVGFDASFSFVFSPRPGTPAAALQDDTPQGVKLKRLQQLQALIEGNVRRISDSRVGTLQRILVEGPSRKDPAELMGRTECNRIVNFKGQPRLVGQMVEVRITQALPHSLRGEMVLRGDDAAA</sequence>
<dbReference type="PANTHER" id="PTHR43020">
    <property type="entry name" value="CDK5 REGULATORY SUBUNIT-ASSOCIATED PROTEIN 1"/>
    <property type="match status" value="1"/>
</dbReference>
<feature type="binding site" evidence="11">
    <location>
        <position position="82"/>
    </location>
    <ligand>
        <name>[4Fe-4S] cluster</name>
        <dbReference type="ChEBI" id="CHEBI:49883"/>
        <label>1</label>
    </ligand>
</feature>
<comment type="cofactor">
    <cofactor evidence="11">
        <name>[4Fe-4S] cluster</name>
        <dbReference type="ChEBI" id="CHEBI:49883"/>
    </cofactor>
    <text evidence="11">Binds 2 [4Fe-4S] clusters. One cluster is coordinated with 3 cysteines and an exchangeable S-adenosyl-L-methionine.</text>
</comment>
<evidence type="ECO:0000259" key="12">
    <source>
        <dbReference type="PROSITE" id="PS50926"/>
    </source>
</evidence>
<dbReference type="InterPro" id="IPR058240">
    <property type="entry name" value="rSAM_sf"/>
</dbReference>
<name>A0ABU5IIL2_9BURK</name>
<proteinExistence type="inferred from homology"/>
<dbReference type="PROSITE" id="PS51449">
    <property type="entry name" value="MTTASE_N"/>
    <property type="match status" value="1"/>
</dbReference>
<evidence type="ECO:0000256" key="3">
    <source>
        <dbReference type="ARBA" id="ARBA00022490"/>
    </source>
</evidence>
<evidence type="ECO:0000256" key="11">
    <source>
        <dbReference type="HAMAP-Rule" id="MF_01864"/>
    </source>
</evidence>
<dbReference type="NCBIfam" id="TIGR00089">
    <property type="entry name" value="MiaB/RimO family radical SAM methylthiotransferase"/>
    <property type="match status" value="1"/>
</dbReference>
<comment type="caution">
    <text evidence="15">The sequence shown here is derived from an EMBL/GenBank/DDBJ whole genome shotgun (WGS) entry which is preliminary data.</text>
</comment>
<dbReference type="HAMAP" id="MF_01864">
    <property type="entry name" value="tRNA_metthiotr_MiaB"/>
    <property type="match status" value="1"/>
</dbReference>
<evidence type="ECO:0000256" key="7">
    <source>
        <dbReference type="ARBA" id="ARBA00022723"/>
    </source>
</evidence>
<comment type="similarity">
    <text evidence="11">Belongs to the methylthiotransferase family. MiaB subfamily.</text>
</comment>
<dbReference type="InterPro" id="IPR002792">
    <property type="entry name" value="TRAM_dom"/>
</dbReference>
<dbReference type="Pfam" id="PF00919">
    <property type="entry name" value="UPF0004"/>
    <property type="match status" value="1"/>
</dbReference>
<gene>
    <name evidence="11 15" type="primary">miaB</name>
    <name evidence="15" type="ORF">SM757_14660</name>
</gene>
<feature type="domain" description="Radical SAM core" evidence="14">
    <location>
        <begin position="142"/>
        <end position="375"/>
    </location>
</feature>
<dbReference type="Pfam" id="PF04055">
    <property type="entry name" value="Radical_SAM"/>
    <property type="match status" value="1"/>
</dbReference>
<dbReference type="EMBL" id="JAXOJX010000022">
    <property type="protein sequence ID" value="MDZ5457818.1"/>
    <property type="molecule type" value="Genomic_DNA"/>
</dbReference>
<feature type="binding site" evidence="11">
    <location>
        <position position="156"/>
    </location>
    <ligand>
        <name>[4Fe-4S] cluster</name>
        <dbReference type="ChEBI" id="CHEBI:49883"/>
        <label>2</label>
        <note>4Fe-4S-S-AdoMet</note>
    </ligand>
</feature>